<dbReference type="InterPro" id="IPR021315">
    <property type="entry name" value="Gap/Sap"/>
</dbReference>
<gene>
    <name evidence="2" type="ORF">G7068_01635</name>
</gene>
<feature type="transmembrane region" description="Helical" evidence="1">
    <location>
        <begin position="170"/>
        <end position="194"/>
    </location>
</feature>
<dbReference type="AlphaFoldDB" id="A0A6G7XBR8"/>
<dbReference type="Proteomes" id="UP000502677">
    <property type="component" value="Chromosome"/>
</dbReference>
<feature type="transmembrane region" description="Helical" evidence="1">
    <location>
        <begin position="135"/>
        <end position="158"/>
    </location>
</feature>
<feature type="transmembrane region" description="Helical" evidence="1">
    <location>
        <begin position="39"/>
        <end position="60"/>
    </location>
</feature>
<dbReference type="EMBL" id="CP049863">
    <property type="protein sequence ID" value="QIK62050.1"/>
    <property type="molecule type" value="Genomic_DNA"/>
</dbReference>
<evidence type="ECO:0000313" key="2">
    <source>
        <dbReference type="EMBL" id="QIK62050.1"/>
    </source>
</evidence>
<evidence type="ECO:0000313" key="3">
    <source>
        <dbReference type="Proteomes" id="UP000502677"/>
    </source>
</evidence>
<keyword evidence="1" id="KW-0472">Membrane</keyword>
<feature type="transmembrane region" description="Helical" evidence="1">
    <location>
        <begin position="215"/>
        <end position="234"/>
    </location>
</feature>
<keyword evidence="1" id="KW-0812">Transmembrane</keyword>
<feature type="transmembrane region" description="Helical" evidence="1">
    <location>
        <begin position="72"/>
        <end position="95"/>
    </location>
</feature>
<organism evidence="2 3">
    <name type="scientific">Leucobacter viscericola</name>
    <dbReference type="NCBI Taxonomy" id="2714935"/>
    <lineage>
        <taxon>Bacteria</taxon>
        <taxon>Bacillati</taxon>
        <taxon>Actinomycetota</taxon>
        <taxon>Actinomycetes</taxon>
        <taxon>Micrococcales</taxon>
        <taxon>Microbacteriaceae</taxon>
        <taxon>Leucobacter</taxon>
    </lineage>
</organism>
<feature type="transmembrane region" description="Helical" evidence="1">
    <location>
        <begin position="6"/>
        <end position="30"/>
    </location>
</feature>
<evidence type="ECO:0008006" key="4">
    <source>
        <dbReference type="Google" id="ProtNLM"/>
    </source>
</evidence>
<dbReference type="Pfam" id="PF11139">
    <property type="entry name" value="SfLAP"/>
    <property type="match status" value="1"/>
</dbReference>
<accession>A0A6G7XBR8</accession>
<evidence type="ECO:0000256" key="1">
    <source>
        <dbReference type="SAM" id="Phobius"/>
    </source>
</evidence>
<keyword evidence="1" id="KW-1133">Transmembrane helix</keyword>
<name>A0A6G7XBR8_9MICO</name>
<reference evidence="2 3" key="1">
    <citation type="submission" date="2020-03" db="EMBL/GenBank/DDBJ databases">
        <title>Leucobacter sp. nov., isolated from beetles.</title>
        <authorList>
            <person name="Hyun D.-W."/>
            <person name="Bae J.-W."/>
        </authorList>
    </citation>
    <scope>NUCLEOTIDE SEQUENCE [LARGE SCALE GENOMIC DNA]</scope>
    <source>
        <strain evidence="2 3">HDW9C</strain>
    </source>
</reference>
<protein>
    <recommendedName>
        <fullName evidence="4">Sap, sulfolipid-1-addressing protein</fullName>
    </recommendedName>
</protein>
<proteinExistence type="predicted"/>
<dbReference type="KEGG" id="lvi:G7068_01635"/>
<dbReference type="RefSeq" id="WP_166287942.1">
    <property type="nucleotide sequence ID" value="NZ_CP049863.1"/>
</dbReference>
<keyword evidence="3" id="KW-1185">Reference proteome</keyword>
<sequence length="239" mass="25498">MGELLITLLPLGLGIIMSPLAIMALVAVLVSQNARRNGIAFLLGWITAIVLIMLLCFWIFSSLTPGDRGPAATWVSVLRLIVGVFLVLSAVYMWLRGRHQIREMAAAVSPTDVVEAAPQLPGWLRAVDKFNPGRSYLLGIGIFVLNPVDLSCAVIATLDIHLAQLDFGPTLVTSLIFGLVAASPILIPVIIVLVKGKGADGFLQGARTWIAGNTNILNGILLAIIGFMQLSKAIQDLLA</sequence>